<comment type="caution">
    <text evidence="1">The sequence shown here is derived from an EMBL/GenBank/DDBJ whole genome shotgun (WGS) entry which is preliminary data.</text>
</comment>
<dbReference type="EMBL" id="MNQR01000005">
    <property type="protein sequence ID" value="OKZ12653.1"/>
    <property type="molecule type" value="Genomic_DNA"/>
</dbReference>
<keyword evidence="1" id="KW-0255">Endonuclease</keyword>
<name>A0A854C4E1_9BACT</name>
<dbReference type="InterPro" id="IPR029063">
    <property type="entry name" value="SAM-dependent_MTases_sf"/>
</dbReference>
<dbReference type="Proteomes" id="UP000186685">
    <property type="component" value="Unassembled WGS sequence"/>
</dbReference>
<evidence type="ECO:0000313" key="2">
    <source>
        <dbReference type="Proteomes" id="UP000186685"/>
    </source>
</evidence>
<sequence length="227" mass="25981">MAVNNQKKSQIISRQRVAERGEVFTAEREVNAMLDLVANECLRPDSRFLEPACGNGNFLTAILKRKLSELRRKYKNSPYDYEKLAIVAIGSLYGVDIMRDNVEECRERLFSIWNEEYTAHCKSDASEEARQAAKFIISRNIINGNALTLMCVDAEGNDTSAPIVFSEWTLISSNQMQRSDYTMSDLLLYNDSSEGNLFALSEEQKEEGGIFLRRYITHYKKVQDYGE</sequence>
<proteinExistence type="predicted"/>
<dbReference type="AlphaFoldDB" id="A0A854C4E1"/>
<reference evidence="1 2" key="1">
    <citation type="journal article" date="2016" name="Nat. Biotechnol.">
        <title>Measurement of bacterial replication rates in microbial communities.</title>
        <authorList>
            <person name="Brown C.T."/>
            <person name="Olm M.R."/>
            <person name="Thomas B.C."/>
            <person name="Banfield J.F."/>
        </authorList>
    </citation>
    <scope>NUCLEOTIDE SEQUENCE [LARGE SCALE GENOMIC DNA]</scope>
    <source>
        <strain evidence="1">45_130</strain>
    </source>
</reference>
<keyword evidence="1" id="KW-0378">Hydrolase</keyword>
<gene>
    <name evidence="1" type="ORF">BHV76_01320</name>
</gene>
<evidence type="ECO:0000313" key="1">
    <source>
        <dbReference type="EMBL" id="OKZ12653.1"/>
    </source>
</evidence>
<keyword evidence="1" id="KW-0540">Nuclease</keyword>
<accession>A0A854C4E1</accession>
<dbReference type="Gene3D" id="3.40.50.150">
    <property type="entry name" value="Vaccinia Virus protein VP39"/>
    <property type="match status" value="1"/>
</dbReference>
<dbReference type="GO" id="GO:0004519">
    <property type="term" value="F:endonuclease activity"/>
    <property type="evidence" value="ECO:0007669"/>
    <property type="project" value="UniProtKB-KW"/>
</dbReference>
<organism evidence="1 2">
    <name type="scientific">Phocaeicola plebeius</name>
    <dbReference type="NCBI Taxonomy" id="310297"/>
    <lineage>
        <taxon>Bacteria</taxon>
        <taxon>Pseudomonadati</taxon>
        <taxon>Bacteroidota</taxon>
        <taxon>Bacteroidia</taxon>
        <taxon>Bacteroidales</taxon>
        <taxon>Bacteroidaceae</taxon>
        <taxon>Phocaeicola</taxon>
    </lineage>
</organism>
<dbReference type="SUPFAM" id="SSF53335">
    <property type="entry name" value="S-adenosyl-L-methionine-dependent methyltransferases"/>
    <property type="match status" value="1"/>
</dbReference>
<protein>
    <submittedName>
        <fullName evidence="1">Restriction endonuclease subunit M</fullName>
    </submittedName>
</protein>